<evidence type="ECO:0000256" key="5">
    <source>
        <dbReference type="ARBA" id="ARBA00022771"/>
    </source>
</evidence>
<evidence type="ECO:0000256" key="8">
    <source>
        <dbReference type="SAM" id="MobiDB-lite"/>
    </source>
</evidence>
<protein>
    <submittedName>
        <fullName evidence="11">TNF receptor-associated factor 4</fullName>
    </submittedName>
</protein>
<dbReference type="PROSITE" id="PS50144">
    <property type="entry name" value="MATH"/>
    <property type="match status" value="1"/>
</dbReference>
<dbReference type="HOGENOM" id="CLU_021061_6_0_1"/>
<dbReference type="FunFam" id="2.60.210.10:FF:000007">
    <property type="entry name" value="TNF receptor-associated factor"/>
    <property type="match status" value="1"/>
</dbReference>
<dbReference type="GO" id="GO:0043122">
    <property type="term" value="P:regulation of canonical NF-kappaB signal transduction"/>
    <property type="evidence" value="ECO:0007669"/>
    <property type="project" value="TreeGrafter"/>
</dbReference>
<keyword evidence="11" id="KW-0675">Receptor</keyword>
<dbReference type="InterPro" id="IPR049342">
    <property type="entry name" value="TRAF1-6_MATH_dom"/>
</dbReference>
<sequence length="560" mass="61192">MDARGRSDTDGTVEGDKQTKEPTRLNGSQQQQQQHPAIKRHAPGGAFVFVANFSSQTTVTVLVAMVRSLSQWTKTLSFPARISPNRNSKDCNVNVLPITPPPPSVVASATPSRNNKSISCTTSSSSTMSSSSSPSSSSSSSPTPPPNVPITEISQIIYPDPESEKAIMGSLVFCIHHKQGCKWSDELRKLKAHLNTCKHDAIQCPNKCGSQIPRVMMTDHLAFTCILRRAICEFCNVEFTGLGLEEHAGTCTAEPIYCESKCGTRVLRGRMSIHRAKDCAKRLRRCPHCSREFSADTMAAHGATCPRSPVPCPQRCDVGPFARADLEAHLRDECKALTVPCTFKEAGCRFKGPRHLLEAHLEANTSAHLSLMVALSGRQGQQINMLKSAMAKLSINYTGTLLWKISDWSVKMQEARTKDGLELVSPPFYTSQYGYKLQASMFLNGNGPGEGTHVSVYIKVLPGEYDALLKWPFSHSVTFTLFEQGTLGSGGCGGGQGGVAESFVPDPTWENFQRPSTEPDALGFGFPRFVSHELLARRPFVRDDTVFLRVKVDPSKIVAV</sequence>
<evidence type="ECO:0000256" key="6">
    <source>
        <dbReference type="ARBA" id="ARBA00022833"/>
    </source>
</evidence>
<dbReference type="InterPro" id="IPR002083">
    <property type="entry name" value="MATH/TRAF_dom"/>
</dbReference>
<organism evidence="11">
    <name type="scientific">Anopheles darlingi</name>
    <name type="common">Mosquito</name>
    <dbReference type="NCBI Taxonomy" id="43151"/>
    <lineage>
        <taxon>Eukaryota</taxon>
        <taxon>Metazoa</taxon>
        <taxon>Ecdysozoa</taxon>
        <taxon>Arthropoda</taxon>
        <taxon>Hexapoda</taxon>
        <taxon>Insecta</taxon>
        <taxon>Pterygota</taxon>
        <taxon>Neoptera</taxon>
        <taxon>Endopterygota</taxon>
        <taxon>Diptera</taxon>
        <taxon>Nematocera</taxon>
        <taxon>Culicoidea</taxon>
        <taxon>Culicidae</taxon>
        <taxon>Anophelinae</taxon>
        <taxon>Anopheles</taxon>
    </lineage>
</organism>
<dbReference type="FunCoup" id="W5JVA4">
    <property type="interactions" value="101"/>
</dbReference>
<keyword evidence="5 7" id="KW-0863">Zinc-finger</keyword>
<dbReference type="Proteomes" id="UP000000673">
    <property type="component" value="Unassembled WGS sequence"/>
</dbReference>
<dbReference type="GO" id="GO:0005737">
    <property type="term" value="C:cytoplasm"/>
    <property type="evidence" value="ECO:0007669"/>
    <property type="project" value="UniProtKB-SubCell"/>
</dbReference>
<feature type="region of interest" description="Disordered" evidence="8">
    <location>
        <begin position="104"/>
        <end position="151"/>
    </location>
</feature>
<dbReference type="GO" id="GO:0008270">
    <property type="term" value="F:zinc ion binding"/>
    <property type="evidence" value="ECO:0007669"/>
    <property type="project" value="UniProtKB-KW"/>
</dbReference>
<dbReference type="InterPro" id="IPR013083">
    <property type="entry name" value="Znf_RING/FYVE/PHD"/>
</dbReference>
<dbReference type="FunFam" id="3.30.40.10:FF:000169">
    <property type="entry name" value="TNF receptor-associated factor"/>
    <property type="match status" value="1"/>
</dbReference>
<comment type="subcellular location">
    <subcellularLocation>
        <location evidence="1">Cytoplasm</location>
    </subcellularLocation>
</comment>
<proteinExistence type="predicted"/>
<dbReference type="AlphaFoldDB" id="W5JVA4"/>
<evidence type="ECO:0000256" key="1">
    <source>
        <dbReference type="ARBA" id="ARBA00004496"/>
    </source>
</evidence>
<dbReference type="PANTHER" id="PTHR10131:SF94">
    <property type="entry name" value="TNF RECEPTOR-ASSOCIATED FACTOR 4"/>
    <property type="match status" value="1"/>
</dbReference>
<feature type="zinc finger region" description="TRAF-type" evidence="7">
    <location>
        <begin position="192"/>
        <end position="245"/>
    </location>
</feature>
<feature type="domain" description="MATH" evidence="9">
    <location>
        <begin position="398"/>
        <end position="552"/>
    </location>
</feature>
<reference evidence="12" key="4">
    <citation type="submission" date="2015-06" db="UniProtKB">
        <authorList>
            <consortium name="EnsemblMetazoa"/>
        </authorList>
    </citation>
    <scope>IDENTIFICATION</scope>
</reference>
<evidence type="ECO:0000313" key="13">
    <source>
        <dbReference type="Proteomes" id="UP000000673"/>
    </source>
</evidence>
<dbReference type="PROSITE" id="PS50145">
    <property type="entry name" value="ZF_TRAF"/>
    <property type="match status" value="3"/>
</dbReference>
<keyword evidence="2" id="KW-0963">Cytoplasm</keyword>
<keyword evidence="4" id="KW-0677">Repeat</keyword>
<dbReference type="Gene3D" id="2.60.210.10">
    <property type="entry name" value="Apoptosis, Tumor Necrosis Factor Receptor Associated Protein 2, Chain A"/>
    <property type="match status" value="1"/>
</dbReference>
<dbReference type="EMBL" id="ADMH02000392">
    <property type="protein sequence ID" value="ETN66724.1"/>
    <property type="molecule type" value="Genomic_DNA"/>
</dbReference>
<feature type="compositionally biased region" description="Low complexity" evidence="8">
    <location>
        <begin position="105"/>
        <end position="141"/>
    </location>
</feature>
<keyword evidence="3 7" id="KW-0479">Metal-binding</keyword>
<feature type="domain" description="TRAF-type" evidence="10">
    <location>
        <begin position="300"/>
        <end position="358"/>
    </location>
</feature>
<dbReference type="GO" id="GO:0005164">
    <property type="term" value="F:tumor necrosis factor receptor binding"/>
    <property type="evidence" value="ECO:0007669"/>
    <property type="project" value="TreeGrafter"/>
</dbReference>
<feature type="domain" description="TRAF-type" evidence="10">
    <location>
        <begin position="247"/>
        <end position="298"/>
    </location>
</feature>
<keyword evidence="6 7" id="KW-0862">Zinc</keyword>
<dbReference type="Pfam" id="PF21355">
    <property type="entry name" value="TRAF-mep_MATH"/>
    <property type="match status" value="1"/>
</dbReference>
<feature type="region of interest" description="Disordered" evidence="8">
    <location>
        <begin position="1"/>
        <end position="38"/>
    </location>
</feature>
<reference evidence="11" key="3">
    <citation type="journal article" date="2013" name="Nucleic Acids Res.">
        <title>The genome of Anopheles darlingi, the main neotropical malaria vector.</title>
        <authorList>
            <person name="Marinotti O."/>
            <person name="Cerqueira G.C."/>
            <person name="de Almeida L.G."/>
            <person name="Ferro M.I."/>
            <person name="Loreto E.L."/>
            <person name="Zaha A."/>
            <person name="Teixeira S.M."/>
            <person name="Wespiser A.R."/>
            <person name="Almeida E Silva A."/>
            <person name="Schlindwein A.D."/>
            <person name="Pacheco A.C."/>
            <person name="Silva A.L."/>
            <person name="Graveley B.R."/>
            <person name="Walenz B.P."/>
            <person name="Lima Bde A."/>
            <person name="Ribeiro C.A."/>
            <person name="Nunes-Silva C.G."/>
            <person name="de Carvalho C.R."/>
            <person name="Soares C.M."/>
            <person name="de Menezes C.B."/>
            <person name="Matiolli C."/>
            <person name="Caffrey D."/>
            <person name="Araujo D.A."/>
            <person name="de Oliveira D.M."/>
            <person name="Golenbock D."/>
            <person name="Grisard E.C."/>
            <person name="Fantinatti-Garboggini F."/>
            <person name="de Carvalho F.M."/>
            <person name="Barcellos F.G."/>
            <person name="Prosdocimi F."/>
            <person name="May G."/>
            <person name="Azevedo Junior G.M."/>
            <person name="Guimaraes G.M."/>
            <person name="Goldman G.H."/>
            <person name="Padilha I.Q."/>
            <person name="Batista Jda S."/>
            <person name="Ferro J.A."/>
            <person name="Ribeiro J.M."/>
            <person name="Fietto J.L."/>
            <person name="Dabbas K.M."/>
            <person name="Cerdeira L."/>
            <person name="Agnez-Lima L.F."/>
            <person name="Brocchi M."/>
            <person name="de Carvalho M.O."/>
            <person name="Teixeira Mde M."/>
            <person name="Diniz Maia Mde M."/>
            <person name="Goldman M.H."/>
            <person name="Cruz Schneider M.P."/>
            <person name="Felipe M.S."/>
            <person name="Hungria M."/>
            <person name="Nicolas M.F."/>
            <person name="Pereira M."/>
            <person name="Montes M.A."/>
            <person name="Cantao M.E."/>
            <person name="Vincentz M."/>
            <person name="Rafael M.S."/>
            <person name="Silverman N."/>
            <person name="Stoco P.H."/>
            <person name="Souza R.C."/>
            <person name="Vicentini R."/>
            <person name="Gazzinelli R.T."/>
            <person name="Neves Rde O."/>
            <person name="Silva R."/>
            <person name="Astolfi-Filho S."/>
            <person name="Maciel T.E."/>
            <person name="Urmenyi T.P."/>
            <person name="Tadei W.P."/>
            <person name="Camargo E.P."/>
            <person name="de Vasconcelos A.T."/>
        </authorList>
    </citation>
    <scope>NUCLEOTIDE SEQUENCE</scope>
</reference>
<evidence type="ECO:0000256" key="3">
    <source>
        <dbReference type="ARBA" id="ARBA00022723"/>
    </source>
</evidence>
<evidence type="ECO:0000256" key="7">
    <source>
        <dbReference type="PROSITE-ProRule" id="PRU00207"/>
    </source>
</evidence>
<dbReference type="SMART" id="SM00061">
    <property type="entry name" value="MATH"/>
    <property type="match status" value="1"/>
</dbReference>
<dbReference type="eggNOG" id="KOG0297">
    <property type="taxonomic scope" value="Eukaryota"/>
</dbReference>
<dbReference type="GO" id="GO:0031625">
    <property type="term" value="F:ubiquitin protein ligase binding"/>
    <property type="evidence" value="ECO:0007669"/>
    <property type="project" value="TreeGrafter"/>
</dbReference>
<accession>W5JVA4</accession>
<keyword evidence="13" id="KW-1185">Reference proteome</keyword>
<dbReference type="InterPro" id="IPR001293">
    <property type="entry name" value="Znf_TRAF"/>
</dbReference>
<evidence type="ECO:0000313" key="12">
    <source>
        <dbReference type="EnsemblMetazoa" id="ADAC001482-PA"/>
    </source>
</evidence>
<feature type="domain" description="TRAF-type" evidence="10">
    <location>
        <begin position="192"/>
        <end position="245"/>
    </location>
</feature>
<feature type="zinc finger region" description="TRAF-type" evidence="7">
    <location>
        <begin position="247"/>
        <end position="298"/>
    </location>
</feature>
<evidence type="ECO:0000259" key="10">
    <source>
        <dbReference type="PROSITE" id="PS50145"/>
    </source>
</evidence>
<dbReference type="FunFam" id="3.30.40.10:FF:000121">
    <property type="entry name" value="TNF receptor-associated factor"/>
    <property type="match status" value="2"/>
</dbReference>
<name>W5JVA4_ANODA</name>
<feature type="compositionally biased region" description="Polar residues" evidence="8">
    <location>
        <begin position="25"/>
        <end position="35"/>
    </location>
</feature>
<dbReference type="VEuPathDB" id="VectorBase:ADAR2_007041"/>
<dbReference type="OMA" id="HSNCATS"/>
<dbReference type="VEuPathDB" id="VectorBase:ADAC001482"/>
<gene>
    <name evidence="11" type="ORF">AND_001482</name>
</gene>
<dbReference type="InterPro" id="IPR008974">
    <property type="entry name" value="TRAF-like"/>
</dbReference>
<dbReference type="EnsemblMetazoa" id="ADAC001482-RA">
    <property type="protein sequence ID" value="ADAC001482-PA"/>
    <property type="gene ID" value="ADAC001482"/>
</dbReference>
<feature type="compositionally biased region" description="Basic and acidic residues" evidence="8">
    <location>
        <begin position="1"/>
        <end position="23"/>
    </location>
</feature>
<dbReference type="SUPFAM" id="SSF49599">
    <property type="entry name" value="TRAF domain-like"/>
    <property type="match status" value="3"/>
</dbReference>
<dbReference type="STRING" id="43151.W5JVA4"/>
<dbReference type="Pfam" id="PF02176">
    <property type="entry name" value="zf-TRAF"/>
    <property type="match status" value="2"/>
</dbReference>
<evidence type="ECO:0000313" key="11">
    <source>
        <dbReference type="EMBL" id="ETN66724.1"/>
    </source>
</evidence>
<reference evidence="11" key="2">
    <citation type="submission" date="2010-05" db="EMBL/GenBank/DDBJ databases">
        <authorList>
            <person name="Almeida L.G."/>
            <person name="Nicolas M.F."/>
            <person name="Souza R.C."/>
            <person name="Vasconcelos A.T.R."/>
        </authorList>
    </citation>
    <scope>NUCLEOTIDE SEQUENCE</scope>
</reference>
<dbReference type="Gene3D" id="3.30.40.10">
    <property type="entry name" value="Zinc/RING finger domain, C3HC4 (zinc finger)"/>
    <property type="match status" value="3"/>
</dbReference>
<evidence type="ECO:0000256" key="2">
    <source>
        <dbReference type="ARBA" id="ARBA00022490"/>
    </source>
</evidence>
<evidence type="ECO:0000259" key="9">
    <source>
        <dbReference type="PROSITE" id="PS50144"/>
    </source>
</evidence>
<evidence type="ECO:0000256" key="4">
    <source>
        <dbReference type="ARBA" id="ARBA00022737"/>
    </source>
</evidence>
<reference evidence="11 13" key="1">
    <citation type="journal article" date="2010" name="BMC Genomics">
        <title>Combination of measures distinguishes pre-miRNAs from other stem-loops in the genome of the newly sequenced Anopheles darlingi.</title>
        <authorList>
            <person name="Mendes N.D."/>
            <person name="Freitas A.T."/>
            <person name="Vasconcelos A.T."/>
            <person name="Sagot M.F."/>
        </authorList>
    </citation>
    <scope>NUCLEOTIDE SEQUENCE</scope>
</reference>
<feature type="zinc finger region" description="TRAF-type" evidence="7">
    <location>
        <begin position="300"/>
        <end position="358"/>
    </location>
</feature>
<dbReference type="PANTHER" id="PTHR10131">
    <property type="entry name" value="TNF RECEPTOR ASSOCIATED FACTOR"/>
    <property type="match status" value="1"/>
</dbReference>